<keyword evidence="2" id="KW-1185">Reference proteome</keyword>
<dbReference type="InterPro" id="IPR050625">
    <property type="entry name" value="ParA/MinD_ATPase"/>
</dbReference>
<dbReference type="PANTHER" id="PTHR43384">
    <property type="entry name" value="SEPTUM SITE-DETERMINING PROTEIN MIND HOMOLOG, CHLOROPLASTIC-RELATED"/>
    <property type="match status" value="1"/>
</dbReference>
<evidence type="ECO:0000313" key="2">
    <source>
        <dbReference type="Proteomes" id="UP000298313"/>
    </source>
</evidence>
<accession>A0A4R9B7I1</accession>
<gene>
    <name evidence="1" type="ORF">E3T48_09020</name>
</gene>
<evidence type="ECO:0000313" key="1">
    <source>
        <dbReference type="EMBL" id="TFD77375.1"/>
    </source>
</evidence>
<dbReference type="GO" id="GO:0005829">
    <property type="term" value="C:cytosol"/>
    <property type="evidence" value="ECO:0007669"/>
    <property type="project" value="TreeGrafter"/>
</dbReference>
<sequence length="437" mass="45831">MATLALALPRRTEDRLLPDIVEHGHAIVARPATIPDILVVLGEGAPDVVIAGAARGTLSAGVIAACDANGIRLIALAATDADRRHAVGLGLFEVLDASADWSEIEALIVGAILIPSRIGDQPASAGAHRAGSGTGSLRTGSVRTGSVRTGSVIAVWGPAGSPGRTTLAINIAAEIAAAGHTVALADIDTYSGSVAPSLGMLDEAPGFAAACRLAGSDSLTRSELERIAQRYASPSGAFWVLTGIGRPSRWPELSSERVTRTIDALRHWVDYVVLDTGFSLESDEEISSDLFAPRRNAATLTGLRECDHVIACGLADPVGMARFLRAWVDLADLITTDRVSVVMNRVRSSAVGLDPGGQVVQALRRFGGIESAVLVPQDQPGADAAVLAGRTLRDAAPKSPARVRIRRFVRAELLPVPDQAPARRRPWVWWRRAATAG</sequence>
<dbReference type="OrthoDB" id="3217709at2"/>
<dbReference type="Gene3D" id="3.40.50.300">
    <property type="entry name" value="P-loop containing nucleotide triphosphate hydrolases"/>
    <property type="match status" value="1"/>
</dbReference>
<organism evidence="1 2">
    <name type="scientific">Cryobacterium fucosi</name>
    <dbReference type="NCBI Taxonomy" id="1259157"/>
    <lineage>
        <taxon>Bacteria</taxon>
        <taxon>Bacillati</taxon>
        <taxon>Actinomycetota</taxon>
        <taxon>Actinomycetes</taxon>
        <taxon>Micrococcales</taxon>
        <taxon>Microbacteriaceae</taxon>
        <taxon>Cryobacterium</taxon>
    </lineage>
</organism>
<dbReference type="GO" id="GO:0051782">
    <property type="term" value="P:negative regulation of cell division"/>
    <property type="evidence" value="ECO:0007669"/>
    <property type="project" value="TreeGrafter"/>
</dbReference>
<dbReference type="Proteomes" id="UP000298313">
    <property type="component" value="Unassembled WGS sequence"/>
</dbReference>
<dbReference type="GO" id="GO:0016887">
    <property type="term" value="F:ATP hydrolysis activity"/>
    <property type="evidence" value="ECO:0007669"/>
    <property type="project" value="TreeGrafter"/>
</dbReference>
<dbReference type="AlphaFoldDB" id="A0A4R9B7I1"/>
<dbReference type="PANTHER" id="PTHR43384:SF13">
    <property type="entry name" value="SLR0110 PROTEIN"/>
    <property type="match status" value="1"/>
</dbReference>
<protein>
    <submittedName>
        <fullName evidence="1">Regulator</fullName>
    </submittedName>
</protein>
<proteinExistence type="predicted"/>
<dbReference type="SUPFAM" id="SSF52540">
    <property type="entry name" value="P-loop containing nucleoside triphosphate hydrolases"/>
    <property type="match status" value="1"/>
</dbReference>
<dbReference type="InterPro" id="IPR027417">
    <property type="entry name" value="P-loop_NTPase"/>
</dbReference>
<dbReference type="GO" id="GO:0005524">
    <property type="term" value="F:ATP binding"/>
    <property type="evidence" value="ECO:0007669"/>
    <property type="project" value="TreeGrafter"/>
</dbReference>
<reference evidence="1 2" key="1">
    <citation type="submission" date="2019-03" db="EMBL/GenBank/DDBJ databases">
        <title>Genomics of glacier-inhabiting Cryobacterium strains.</title>
        <authorList>
            <person name="Liu Q."/>
            <person name="Xin Y.-H."/>
        </authorList>
    </citation>
    <scope>NUCLEOTIDE SEQUENCE [LARGE SCALE GENOMIC DNA]</scope>
    <source>
        <strain evidence="1 2">Hh4</strain>
    </source>
</reference>
<comment type="caution">
    <text evidence="1">The sequence shown here is derived from an EMBL/GenBank/DDBJ whole genome shotgun (WGS) entry which is preliminary data.</text>
</comment>
<dbReference type="EMBL" id="SOHH01000065">
    <property type="protein sequence ID" value="TFD77375.1"/>
    <property type="molecule type" value="Genomic_DNA"/>
</dbReference>
<dbReference type="GO" id="GO:0009898">
    <property type="term" value="C:cytoplasmic side of plasma membrane"/>
    <property type="evidence" value="ECO:0007669"/>
    <property type="project" value="TreeGrafter"/>
</dbReference>
<name>A0A4R9B7I1_9MICO</name>